<protein>
    <recommendedName>
        <fullName evidence="3">HTH luxR-type domain-containing protein</fullName>
    </recommendedName>
</protein>
<reference evidence="1 2" key="1">
    <citation type="submission" date="2008-12" db="EMBL/GenBank/DDBJ databases">
        <authorList>
            <person name="Fulton L."/>
            <person name="Clifton S."/>
            <person name="Fulton B."/>
            <person name="Xu J."/>
            <person name="Minx P."/>
            <person name="Pepin K.H."/>
            <person name="Johnson M."/>
            <person name="Bhonagiri V."/>
            <person name="Nash W.E."/>
            <person name="Mardis E.R."/>
            <person name="Wilson R.K."/>
        </authorList>
    </citation>
    <scope>NUCLEOTIDE SEQUENCE [LARGE SCALE GENOMIC DNA]</scope>
    <source>
        <strain evidence="1 2">DSM 14838</strain>
    </source>
</reference>
<dbReference type="GO" id="GO:0006355">
    <property type="term" value="P:regulation of DNA-templated transcription"/>
    <property type="evidence" value="ECO:0007669"/>
    <property type="project" value="InterPro"/>
</dbReference>
<dbReference type="InterPro" id="IPR016032">
    <property type="entry name" value="Sig_transdc_resp-reg_C-effctor"/>
</dbReference>
<name>E2NBV3_9BACE</name>
<dbReference type="AlphaFoldDB" id="E2NBV3"/>
<dbReference type="EMBL" id="ACCH01000141">
    <property type="protein sequence ID" value="EEF90613.1"/>
    <property type="molecule type" value="Genomic_DNA"/>
</dbReference>
<dbReference type="Proteomes" id="UP000003711">
    <property type="component" value="Unassembled WGS sequence"/>
</dbReference>
<comment type="caution">
    <text evidence="1">The sequence shown here is derived from an EMBL/GenBank/DDBJ whole genome shotgun (WGS) entry which is preliminary data.</text>
</comment>
<evidence type="ECO:0008006" key="3">
    <source>
        <dbReference type="Google" id="ProtNLM"/>
    </source>
</evidence>
<reference evidence="1 2" key="2">
    <citation type="submission" date="2009-01" db="EMBL/GenBank/DDBJ databases">
        <title>Draft genome sequence of Bacteroides cellulosilyticus (DSM 14838).</title>
        <authorList>
            <person name="Sudarsanam P."/>
            <person name="Ley R."/>
            <person name="Guruge J."/>
            <person name="Turnbaugh P.J."/>
            <person name="Mahowald M."/>
            <person name="Liep D."/>
            <person name="Gordon J."/>
        </authorList>
    </citation>
    <scope>NUCLEOTIDE SEQUENCE [LARGE SCALE GENOMIC DNA]</scope>
    <source>
        <strain evidence="1 2">DSM 14838</strain>
    </source>
</reference>
<dbReference type="GO" id="GO:0003677">
    <property type="term" value="F:DNA binding"/>
    <property type="evidence" value="ECO:0007669"/>
    <property type="project" value="InterPro"/>
</dbReference>
<dbReference type="SUPFAM" id="SSF46894">
    <property type="entry name" value="C-terminal effector domain of the bipartite response regulators"/>
    <property type="match status" value="1"/>
</dbReference>
<evidence type="ECO:0000313" key="1">
    <source>
        <dbReference type="EMBL" id="EEF90613.1"/>
    </source>
</evidence>
<accession>E2NBV3</accession>
<organism evidence="1 2">
    <name type="scientific">Bacteroides cellulosilyticus DSM 14838</name>
    <dbReference type="NCBI Taxonomy" id="537012"/>
    <lineage>
        <taxon>Bacteria</taxon>
        <taxon>Pseudomonadati</taxon>
        <taxon>Bacteroidota</taxon>
        <taxon>Bacteroidia</taxon>
        <taxon>Bacteroidales</taxon>
        <taxon>Bacteroidaceae</taxon>
        <taxon>Bacteroides</taxon>
    </lineage>
</organism>
<dbReference type="HOGENOM" id="CLU_1782970_0_0_10"/>
<gene>
    <name evidence="1" type="ORF">BACCELL_01760</name>
</gene>
<proteinExistence type="predicted"/>
<sequence length="160" mass="18310">MAIIMNSMNKQVQENTIQSQNEWNACLLFRNKQLTKEVKELRSVSAAMDCSASQLQAMSQLLRLHTTPAYGIIRSEREWQNLFALLDMLYGSGFLADLGERQLTAQELKLCYLVRAHLNNKAIALLFNVTTSSVVKAKQRLKRKLALLPSDSFDNYIQHY</sequence>
<evidence type="ECO:0000313" key="2">
    <source>
        <dbReference type="Proteomes" id="UP000003711"/>
    </source>
</evidence>